<protein>
    <recommendedName>
        <fullName evidence="1">Fido domain-containing protein</fullName>
    </recommendedName>
</protein>
<evidence type="ECO:0000313" key="3">
    <source>
        <dbReference type="Proteomes" id="UP000271272"/>
    </source>
</evidence>
<name>A0A3P1V067_9ACTO</name>
<dbReference type="PANTHER" id="PTHR39426:SF1">
    <property type="entry name" value="HOMOLOGY TO DEATH-ON-CURING PROTEIN OF PHAGE P1"/>
    <property type="match status" value="1"/>
</dbReference>
<dbReference type="InterPro" id="IPR003812">
    <property type="entry name" value="Fido"/>
</dbReference>
<organism evidence="2 3">
    <name type="scientific">Actinomyces bowdenii</name>
    <dbReference type="NCBI Taxonomy" id="131109"/>
    <lineage>
        <taxon>Bacteria</taxon>
        <taxon>Bacillati</taxon>
        <taxon>Actinomycetota</taxon>
        <taxon>Actinomycetes</taxon>
        <taxon>Actinomycetales</taxon>
        <taxon>Actinomycetaceae</taxon>
        <taxon>Actinomyces</taxon>
    </lineage>
</organism>
<proteinExistence type="predicted"/>
<reference evidence="2 3" key="1">
    <citation type="submission" date="2018-11" db="EMBL/GenBank/DDBJ databases">
        <title>Genomes From Bacteria Associated with the Canine Oral Cavity: a Test Case for Automated Genome-Based Taxonomic Assignment.</title>
        <authorList>
            <person name="Coil D.A."/>
            <person name="Jospin G."/>
            <person name="Darling A.E."/>
            <person name="Wallis C."/>
            <person name="Davis I.J."/>
            <person name="Harris S."/>
            <person name="Eisen J.A."/>
            <person name="Holcombe L.J."/>
            <person name="O'Flynn C."/>
        </authorList>
    </citation>
    <scope>NUCLEOTIDE SEQUENCE [LARGE SCALE GENOMIC DNA]</scope>
    <source>
        <strain evidence="2 3">OH5050</strain>
    </source>
</reference>
<feature type="domain" description="Fido" evidence="1">
    <location>
        <begin position="1"/>
        <end position="61"/>
    </location>
</feature>
<dbReference type="PROSITE" id="PS51459">
    <property type="entry name" value="FIDO"/>
    <property type="match status" value="1"/>
</dbReference>
<dbReference type="OrthoDB" id="9802752at2"/>
<evidence type="ECO:0000313" key="2">
    <source>
        <dbReference type="EMBL" id="RRD26695.1"/>
    </source>
</evidence>
<dbReference type="InterPro" id="IPR006440">
    <property type="entry name" value="Doc"/>
</dbReference>
<dbReference type="Gene3D" id="1.20.120.1870">
    <property type="entry name" value="Fic/DOC protein, Fido domain"/>
    <property type="match status" value="1"/>
</dbReference>
<keyword evidence="3" id="KW-1185">Reference proteome</keyword>
<dbReference type="PANTHER" id="PTHR39426">
    <property type="entry name" value="HOMOLOGY TO DEATH-ON-CURING PROTEIN OF PHAGE P1"/>
    <property type="match status" value="1"/>
</dbReference>
<accession>A0A3P1V067</accession>
<evidence type="ECO:0000259" key="1">
    <source>
        <dbReference type="PROSITE" id="PS51459"/>
    </source>
</evidence>
<dbReference type="AlphaFoldDB" id="A0A3P1V067"/>
<dbReference type="GO" id="GO:0016301">
    <property type="term" value="F:kinase activity"/>
    <property type="evidence" value="ECO:0007669"/>
    <property type="project" value="InterPro"/>
</dbReference>
<comment type="caution">
    <text evidence="2">The sequence shown here is derived from an EMBL/GenBank/DDBJ whole genome shotgun (WGS) entry which is preliminary data.</text>
</comment>
<dbReference type="InterPro" id="IPR053737">
    <property type="entry name" value="Type_II_TA_Toxin"/>
</dbReference>
<sequence length="70" mass="7987">MLESLVRNHSLVDGNKRLGWLATLVFLDINGRRIDAPDDEAYEAVATGEWDVERTAALLRQWHEGPRADR</sequence>
<dbReference type="EMBL" id="RQZC01000020">
    <property type="protein sequence ID" value="RRD26695.1"/>
    <property type="molecule type" value="Genomic_DNA"/>
</dbReference>
<gene>
    <name evidence="2" type="ORF">EII10_09915</name>
</gene>
<dbReference type="Proteomes" id="UP000271272">
    <property type="component" value="Unassembled WGS sequence"/>
</dbReference>